<accession>X8E5H2</accession>
<protein>
    <submittedName>
        <fullName evidence="1">Uncharacterized protein</fullName>
    </submittedName>
</protein>
<dbReference type="EMBL" id="JAOB01000010">
    <property type="protein sequence ID" value="EUA75193.1"/>
    <property type="molecule type" value="Genomic_DNA"/>
</dbReference>
<comment type="caution">
    <text evidence="1">The sequence shown here is derived from an EMBL/GenBank/DDBJ whole genome shotgun (WGS) entry which is preliminary data.</text>
</comment>
<dbReference type="AlphaFoldDB" id="X8E5H2"/>
<sequence>MRRDHREPAACGGFSPASSDEQFVIPTVAGIGHRHHLEKGFG</sequence>
<name>X8E5H2_MYCXE</name>
<reference evidence="1" key="1">
    <citation type="submission" date="2014-01" db="EMBL/GenBank/DDBJ databases">
        <authorList>
            <person name="Brown-Elliot B."/>
            <person name="Wallace R."/>
            <person name="Lenaerts A."/>
            <person name="Ordway D."/>
            <person name="DeGroote M.A."/>
            <person name="Parker T."/>
            <person name="Sizemore C."/>
            <person name="Tallon L.J."/>
            <person name="Sadzewicz L.K."/>
            <person name="Sengamalay N."/>
            <person name="Fraser C.M."/>
            <person name="Hine E."/>
            <person name="Shefchek K.A."/>
            <person name="Das S.P."/>
            <person name="Tettelin H."/>
        </authorList>
    </citation>
    <scope>NUCLEOTIDE SEQUENCE [LARGE SCALE GENOMIC DNA]</scope>
    <source>
        <strain evidence="1">4042</strain>
    </source>
</reference>
<gene>
    <name evidence="1" type="ORF">I553_3085</name>
</gene>
<proteinExistence type="predicted"/>
<organism evidence="1">
    <name type="scientific">Mycobacterium xenopi 4042</name>
    <dbReference type="NCBI Taxonomy" id="1299334"/>
    <lineage>
        <taxon>Bacteria</taxon>
        <taxon>Bacillati</taxon>
        <taxon>Actinomycetota</taxon>
        <taxon>Actinomycetes</taxon>
        <taxon>Mycobacteriales</taxon>
        <taxon>Mycobacteriaceae</taxon>
        <taxon>Mycobacterium</taxon>
    </lineage>
</organism>
<evidence type="ECO:0000313" key="1">
    <source>
        <dbReference type="EMBL" id="EUA75193.1"/>
    </source>
</evidence>